<evidence type="ECO:0000256" key="11">
    <source>
        <dbReference type="ARBA" id="ARBA00032305"/>
    </source>
</evidence>
<comment type="catalytic activity">
    <reaction evidence="12">
        <text>oxaloacetate + H(+) = pyruvate + CO2</text>
        <dbReference type="Rhea" id="RHEA:15641"/>
        <dbReference type="ChEBI" id="CHEBI:15361"/>
        <dbReference type="ChEBI" id="CHEBI:15378"/>
        <dbReference type="ChEBI" id="CHEBI:16452"/>
        <dbReference type="ChEBI" id="CHEBI:16526"/>
        <dbReference type="EC" id="4.1.1.112"/>
    </reaction>
</comment>
<comment type="cofactor">
    <cofactor evidence="2">
        <name>a divalent metal cation</name>
        <dbReference type="ChEBI" id="CHEBI:60240"/>
    </cofactor>
</comment>
<keyword evidence="13" id="KW-0460">Magnesium</keyword>
<comment type="similarity">
    <text evidence="3">Belongs to the class II aldolase/RraA-like family.</text>
</comment>
<dbReference type="SUPFAM" id="SSF89562">
    <property type="entry name" value="RraA-like"/>
    <property type="match status" value="1"/>
</dbReference>
<dbReference type="EMBL" id="CP060490">
    <property type="protein sequence ID" value="QNL45288.1"/>
    <property type="molecule type" value="Genomic_DNA"/>
</dbReference>
<evidence type="ECO:0000256" key="1">
    <source>
        <dbReference type="ARBA" id="ARBA00001342"/>
    </source>
</evidence>
<evidence type="ECO:0000256" key="5">
    <source>
        <dbReference type="ARBA" id="ARBA00012213"/>
    </source>
</evidence>
<organism evidence="14 15">
    <name type="scientific">Oscillibacter hominis</name>
    <dbReference type="NCBI Taxonomy" id="2763056"/>
    <lineage>
        <taxon>Bacteria</taxon>
        <taxon>Bacillati</taxon>
        <taxon>Bacillota</taxon>
        <taxon>Clostridia</taxon>
        <taxon>Eubacteriales</taxon>
        <taxon>Oscillospiraceae</taxon>
        <taxon>Oscillibacter</taxon>
    </lineage>
</organism>
<accession>A0A7G9B6V7</accession>
<comment type="catalytic activity">
    <reaction evidence="1">
        <text>4-hydroxy-4-methyl-2-oxoglutarate = 2 pyruvate</text>
        <dbReference type="Rhea" id="RHEA:22748"/>
        <dbReference type="ChEBI" id="CHEBI:15361"/>
        <dbReference type="ChEBI" id="CHEBI:58276"/>
        <dbReference type="EC" id="4.1.3.17"/>
    </reaction>
</comment>
<evidence type="ECO:0000256" key="9">
    <source>
        <dbReference type="ARBA" id="ARBA00029596"/>
    </source>
</evidence>
<evidence type="ECO:0000256" key="3">
    <source>
        <dbReference type="ARBA" id="ARBA00008621"/>
    </source>
</evidence>
<dbReference type="KEGG" id="ohi:H8790_04530"/>
<evidence type="ECO:0000256" key="2">
    <source>
        <dbReference type="ARBA" id="ARBA00001968"/>
    </source>
</evidence>
<dbReference type="PANTHER" id="PTHR33254:SF4">
    <property type="entry name" value="4-HYDROXY-4-METHYL-2-OXOGLUTARATE ALDOLASE 3-RELATED"/>
    <property type="match status" value="1"/>
</dbReference>
<dbReference type="EC" id="4.1.3.17" evidence="5"/>
<comment type="cofactor">
    <cofactor evidence="13">
        <name>Mg(2+)</name>
        <dbReference type="ChEBI" id="CHEBI:18420"/>
    </cofactor>
</comment>
<evidence type="ECO:0000256" key="4">
    <source>
        <dbReference type="ARBA" id="ARBA00011233"/>
    </source>
</evidence>
<dbReference type="InterPro" id="IPR036704">
    <property type="entry name" value="RraA/RraA-like_sf"/>
</dbReference>
<sequence>MEWTQELADRFMKVDPAQIGHYVKSGYMNTNIKPVVKDFKVVGPAVTVRITGDSNLMLYYAAEHAPKGSVLVVDRGGEPMHACCGDGCALNAQCQGVAGIVIDGPACDSAGIERVGLPVFATGLSVLTTTIVEDHKATFNEPIQCGGVVVNPGDIVFGNAEGVLVMKPEECEQLLEHAEAGDKLEQEPGGMFDSFRAGKKMSDFFPIIHDALKMNGMDDPAGWVNRK</sequence>
<dbReference type="Proteomes" id="UP000515960">
    <property type="component" value="Chromosome"/>
</dbReference>
<evidence type="ECO:0000256" key="10">
    <source>
        <dbReference type="ARBA" id="ARBA00030169"/>
    </source>
</evidence>
<evidence type="ECO:0000313" key="15">
    <source>
        <dbReference type="Proteomes" id="UP000515960"/>
    </source>
</evidence>
<keyword evidence="13" id="KW-0479">Metal-binding</keyword>
<dbReference type="GO" id="GO:0047443">
    <property type="term" value="F:4-hydroxy-4-methyl-2-oxoglutarate aldolase activity"/>
    <property type="evidence" value="ECO:0007669"/>
    <property type="project" value="UniProtKB-EC"/>
</dbReference>
<dbReference type="EC" id="4.1.1.112" evidence="6"/>
<dbReference type="CDD" id="cd16841">
    <property type="entry name" value="RraA_family"/>
    <property type="match status" value="1"/>
</dbReference>
<dbReference type="RefSeq" id="WP_187333741.1">
    <property type="nucleotide sequence ID" value="NZ_CP060490.1"/>
</dbReference>
<dbReference type="InterPro" id="IPR005493">
    <property type="entry name" value="RraA/RraA-like"/>
</dbReference>
<evidence type="ECO:0000256" key="7">
    <source>
        <dbReference type="ARBA" id="ARBA00016549"/>
    </source>
</evidence>
<dbReference type="Gene3D" id="3.50.30.40">
    <property type="entry name" value="Ribonuclease E inhibitor RraA/RraA-like"/>
    <property type="match status" value="1"/>
</dbReference>
<dbReference type="AlphaFoldDB" id="A0A7G9B6V7"/>
<keyword evidence="15" id="KW-1185">Reference proteome</keyword>
<evidence type="ECO:0000256" key="12">
    <source>
        <dbReference type="ARBA" id="ARBA00047973"/>
    </source>
</evidence>
<evidence type="ECO:0000256" key="6">
    <source>
        <dbReference type="ARBA" id="ARBA00012947"/>
    </source>
</evidence>
<gene>
    <name evidence="14" type="ORF">H8790_04530</name>
</gene>
<dbReference type="GO" id="GO:0008948">
    <property type="term" value="F:oxaloacetate decarboxylase activity"/>
    <property type="evidence" value="ECO:0007669"/>
    <property type="project" value="UniProtKB-EC"/>
</dbReference>
<evidence type="ECO:0000313" key="14">
    <source>
        <dbReference type="EMBL" id="QNL45288.1"/>
    </source>
</evidence>
<evidence type="ECO:0000256" key="8">
    <source>
        <dbReference type="ARBA" id="ARBA00025046"/>
    </source>
</evidence>
<proteinExistence type="inferred from homology"/>
<evidence type="ECO:0000256" key="13">
    <source>
        <dbReference type="PIRSR" id="PIRSR605493-1"/>
    </source>
</evidence>
<dbReference type="PANTHER" id="PTHR33254">
    <property type="entry name" value="4-HYDROXY-4-METHYL-2-OXOGLUTARATE ALDOLASE 3-RELATED"/>
    <property type="match status" value="1"/>
</dbReference>
<protein>
    <recommendedName>
        <fullName evidence="7">Putative 4-hydroxy-4-methyl-2-oxoglutarate aldolase</fullName>
        <ecNumber evidence="6">4.1.1.112</ecNumber>
        <ecNumber evidence="5">4.1.3.17</ecNumber>
    </recommendedName>
    <alternativeName>
        <fullName evidence="11">Oxaloacetate decarboxylase</fullName>
    </alternativeName>
    <alternativeName>
        <fullName evidence="9">Regulator of ribonuclease activity homolog</fullName>
    </alternativeName>
    <alternativeName>
        <fullName evidence="10">RraA-like protein</fullName>
    </alternativeName>
</protein>
<comment type="function">
    <text evidence="8">Catalyzes the aldol cleavage of 4-hydroxy-4-methyl-2-oxoglutarate (HMG) into 2 molecules of pyruvate. Also contains a secondary oxaloacetate (OAA) decarboxylase activity due to the common pyruvate enolate transition state formed following C-C bond cleavage in the retro-aldol and decarboxylation reactions.</text>
</comment>
<reference evidence="14 15" key="1">
    <citation type="submission" date="2020-08" db="EMBL/GenBank/DDBJ databases">
        <authorList>
            <person name="Liu C."/>
            <person name="Sun Q."/>
        </authorList>
    </citation>
    <scope>NUCLEOTIDE SEQUENCE [LARGE SCALE GENOMIC DNA]</scope>
    <source>
        <strain evidence="14 15">NSJ-62</strain>
    </source>
</reference>
<name>A0A7G9B6V7_9FIRM</name>
<dbReference type="GO" id="GO:0046872">
    <property type="term" value="F:metal ion binding"/>
    <property type="evidence" value="ECO:0007669"/>
    <property type="project" value="UniProtKB-KW"/>
</dbReference>
<feature type="binding site" evidence="13">
    <location>
        <position position="108"/>
    </location>
    <ligand>
        <name>Mg(2+)</name>
        <dbReference type="ChEBI" id="CHEBI:18420"/>
    </ligand>
</feature>
<comment type="subunit">
    <text evidence="4">Homotrimer.</text>
</comment>
<dbReference type="Pfam" id="PF03737">
    <property type="entry name" value="RraA-like"/>
    <property type="match status" value="1"/>
</dbReference>